<feature type="region of interest" description="Disordered" evidence="1">
    <location>
        <begin position="64"/>
        <end position="95"/>
    </location>
</feature>
<reference evidence="2" key="1">
    <citation type="submission" date="2018-11" db="EMBL/GenBank/DDBJ databases">
        <authorList>
            <consortium name="Pathogen Informatics"/>
        </authorList>
    </citation>
    <scope>NUCLEOTIDE SEQUENCE</scope>
</reference>
<comment type="caution">
    <text evidence="2">The sequence shown here is derived from an EMBL/GenBank/DDBJ whole genome shotgun (WGS) entry which is preliminary data.</text>
</comment>
<protein>
    <submittedName>
        <fullName evidence="2">Uncharacterized protein</fullName>
    </submittedName>
</protein>
<feature type="compositionally biased region" description="Low complexity" evidence="1">
    <location>
        <begin position="67"/>
        <end position="92"/>
    </location>
</feature>
<accession>A0A448X0H4</accession>
<dbReference type="Proteomes" id="UP000784294">
    <property type="component" value="Unassembled WGS sequence"/>
</dbReference>
<sequence length="111" mass="11627">MFNSSTSLIIQRELGNVGSGDIRLATIGDKDLGLDSLPELPVIVPINGKPLNYHGPGGVFTSRHRYGSPVVSTSSGSSSPSSSSSTAPESSSYLQNLRNDLTGAFRTCTLK</sequence>
<gene>
    <name evidence="2" type="ORF">PXEA_LOCUS18296</name>
</gene>
<name>A0A448X0H4_9PLAT</name>
<evidence type="ECO:0000256" key="1">
    <source>
        <dbReference type="SAM" id="MobiDB-lite"/>
    </source>
</evidence>
<keyword evidence="3" id="KW-1185">Reference proteome</keyword>
<evidence type="ECO:0000313" key="3">
    <source>
        <dbReference type="Proteomes" id="UP000784294"/>
    </source>
</evidence>
<proteinExistence type="predicted"/>
<evidence type="ECO:0000313" key="2">
    <source>
        <dbReference type="EMBL" id="VEL24856.1"/>
    </source>
</evidence>
<organism evidence="2 3">
    <name type="scientific">Protopolystoma xenopodis</name>
    <dbReference type="NCBI Taxonomy" id="117903"/>
    <lineage>
        <taxon>Eukaryota</taxon>
        <taxon>Metazoa</taxon>
        <taxon>Spiralia</taxon>
        <taxon>Lophotrochozoa</taxon>
        <taxon>Platyhelminthes</taxon>
        <taxon>Monogenea</taxon>
        <taxon>Polyopisthocotylea</taxon>
        <taxon>Polystomatidea</taxon>
        <taxon>Polystomatidae</taxon>
        <taxon>Protopolystoma</taxon>
    </lineage>
</organism>
<dbReference type="EMBL" id="CAAALY010070136">
    <property type="protein sequence ID" value="VEL24856.1"/>
    <property type="molecule type" value="Genomic_DNA"/>
</dbReference>
<dbReference type="AlphaFoldDB" id="A0A448X0H4"/>